<evidence type="ECO:0000256" key="1">
    <source>
        <dbReference type="ARBA" id="ARBA00005495"/>
    </source>
</evidence>
<evidence type="ECO:0000256" key="4">
    <source>
        <dbReference type="SAM" id="MobiDB-lite"/>
    </source>
</evidence>
<dbReference type="InterPro" id="IPR006913">
    <property type="entry name" value="CENP-V/GFA"/>
</dbReference>
<feature type="compositionally biased region" description="Polar residues" evidence="4">
    <location>
        <begin position="111"/>
        <end position="134"/>
    </location>
</feature>
<feature type="region of interest" description="Disordered" evidence="4">
    <location>
        <begin position="227"/>
        <end position="283"/>
    </location>
</feature>
<proteinExistence type="inferred from homology"/>
<gene>
    <name evidence="6" type="ORF">DRE_00086</name>
</gene>
<protein>
    <recommendedName>
        <fullName evidence="5">CENP-V/GFA domain-containing protein</fullName>
    </recommendedName>
</protein>
<dbReference type="SUPFAM" id="SSF51316">
    <property type="entry name" value="Mss4-like"/>
    <property type="match status" value="1"/>
</dbReference>
<dbReference type="AlphaFoldDB" id="W7HX64"/>
<evidence type="ECO:0000256" key="3">
    <source>
        <dbReference type="ARBA" id="ARBA00022833"/>
    </source>
</evidence>
<feature type="region of interest" description="Disordered" evidence="4">
    <location>
        <begin position="303"/>
        <end position="336"/>
    </location>
</feature>
<feature type="compositionally biased region" description="Low complexity" evidence="4">
    <location>
        <begin position="303"/>
        <end position="317"/>
    </location>
</feature>
<dbReference type="Pfam" id="PF04828">
    <property type="entry name" value="GFA"/>
    <property type="match status" value="1"/>
</dbReference>
<dbReference type="EMBL" id="KI966371">
    <property type="protein sequence ID" value="EWC48781.1"/>
    <property type="molecule type" value="Genomic_DNA"/>
</dbReference>
<dbReference type="Gene3D" id="3.90.1590.10">
    <property type="entry name" value="glutathione-dependent formaldehyde- activating enzyme (gfa)"/>
    <property type="match status" value="1"/>
</dbReference>
<evidence type="ECO:0000313" key="7">
    <source>
        <dbReference type="Proteomes" id="UP000024837"/>
    </source>
</evidence>
<accession>W7HX64</accession>
<keyword evidence="7" id="KW-1185">Reference proteome</keyword>
<reference evidence="6 7" key="1">
    <citation type="submission" date="2013-05" db="EMBL/GenBank/DDBJ databases">
        <title>Drechslerella stenobrocha genome reveals carnivorous origination and mechanical trapping mechanism of predatory fungi.</title>
        <authorList>
            <person name="Liu X."/>
            <person name="Zhang W."/>
            <person name="Liu K."/>
        </authorList>
    </citation>
    <scope>NUCLEOTIDE SEQUENCE [LARGE SCALE GENOMIC DNA]</scope>
    <source>
        <strain evidence="6 7">248</strain>
    </source>
</reference>
<feature type="compositionally biased region" description="Low complexity" evidence="4">
    <location>
        <begin position="239"/>
        <end position="256"/>
    </location>
</feature>
<feature type="domain" description="CENP-V/GFA" evidence="5">
    <location>
        <begin position="38"/>
        <end position="110"/>
    </location>
</feature>
<evidence type="ECO:0000259" key="5">
    <source>
        <dbReference type="Pfam" id="PF04828"/>
    </source>
</evidence>
<dbReference type="InterPro" id="IPR011057">
    <property type="entry name" value="Mss4-like_sf"/>
</dbReference>
<name>W7HX64_9PEZI</name>
<feature type="compositionally biased region" description="Low complexity" evidence="4">
    <location>
        <begin position="135"/>
        <end position="149"/>
    </location>
</feature>
<evidence type="ECO:0000256" key="2">
    <source>
        <dbReference type="ARBA" id="ARBA00022723"/>
    </source>
</evidence>
<evidence type="ECO:0000313" key="6">
    <source>
        <dbReference type="EMBL" id="EWC48781.1"/>
    </source>
</evidence>
<keyword evidence="2" id="KW-0479">Metal-binding</keyword>
<dbReference type="HOGENOM" id="CLU_489124_0_0_1"/>
<sequence length="471" mass="51258">MDTASVPSKDRASIPDERKQGECLHKIESECKLQPIIIDGGCLCSLIRYRITIPVDFQQTELYDKVVGFAHCYCHSCRVSVSSLAKTKLKLPRDMVEWTSRASLIEDQKSRNSTKLESPSSSNFKVSATLKSQGQTQPLSTAPTAAAASGSRYQYKRPLTAARLHTTLEAIQQDLLAEEDPIGTDSEFGCCCRDDDVVLSTPAEATEKQPNPAKPVWGGTSGFHKRIWKRDRGVGGKASPISTSTTETSSPRSTTPNQSTLLQPHSKAPTVIPPEDEKKAQPPVTTLDILRWEARLLQQQCSLSSDSNSDCSSTSSNDDNDDDDGDDDDNISLPHHKSLRIPWPFKEYTHTARDGRTSYHGFCSYCGGGLSSRTSVSIHDMVDVLVGSMDDPGRAMRDIGFLAEFHCVLAGGGVEEGARLGMQVGSARDAAAVGIWGCDFAKEVDCSDGGVDDDGMTVEDDELVDCEELWL</sequence>
<dbReference type="OrthoDB" id="6329284at2759"/>
<organism evidence="6 7">
    <name type="scientific">Drechslerella stenobrocha 248</name>
    <dbReference type="NCBI Taxonomy" id="1043628"/>
    <lineage>
        <taxon>Eukaryota</taxon>
        <taxon>Fungi</taxon>
        <taxon>Dikarya</taxon>
        <taxon>Ascomycota</taxon>
        <taxon>Pezizomycotina</taxon>
        <taxon>Orbiliomycetes</taxon>
        <taxon>Orbiliales</taxon>
        <taxon>Orbiliaceae</taxon>
        <taxon>Drechslerella</taxon>
    </lineage>
</organism>
<feature type="region of interest" description="Disordered" evidence="4">
    <location>
        <begin position="108"/>
        <end position="152"/>
    </location>
</feature>
<comment type="similarity">
    <text evidence="1">Belongs to the Gfa family.</text>
</comment>
<keyword evidence="3" id="KW-0862">Zinc</keyword>
<feature type="compositionally biased region" description="Acidic residues" evidence="4">
    <location>
        <begin position="318"/>
        <end position="330"/>
    </location>
</feature>
<dbReference type="Proteomes" id="UP000024837">
    <property type="component" value="Unassembled WGS sequence"/>
</dbReference>